<dbReference type="InterPro" id="IPR021730">
    <property type="entry name" value="YdbH"/>
</dbReference>
<accession>A0A2P7QSZ3</accession>
<organism evidence="2 3">
    <name type="scientific">Zobellella taiwanensis</name>
    <dbReference type="NCBI Taxonomy" id="347535"/>
    <lineage>
        <taxon>Bacteria</taxon>
        <taxon>Pseudomonadati</taxon>
        <taxon>Pseudomonadota</taxon>
        <taxon>Gammaproteobacteria</taxon>
        <taxon>Aeromonadales</taxon>
        <taxon>Aeromonadaceae</taxon>
        <taxon>Zobellella</taxon>
    </lineage>
</organism>
<feature type="signal peptide" evidence="1">
    <location>
        <begin position="1"/>
        <end position="18"/>
    </location>
</feature>
<dbReference type="Pfam" id="PF11739">
    <property type="entry name" value="YdbH-like"/>
    <property type="match status" value="2"/>
</dbReference>
<protein>
    <submittedName>
        <fullName evidence="2">Uncharacterized protein</fullName>
    </submittedName>
</protein>
<dbReference type="RefSeq" id="WP_106453739.1">
    <property type="nucleotide sequence ID" value="NZ_PXYH01000014.1"/>
</dbReference>
<keyword evidence="3" id="KW-1185">Reference proteome</keyword>
<reference evidence="2 3" key="1">
    <citation type="submission" date="2018-03" db="EMBL/GenBank/DDBJ databases">
        <title>The draft genome of Zobellella taiwanensis JCM 13381.</title>
        <authorList>
            <person name="Liu L."/>
            <person name="Li L."/>
            <person name="Wang T."/>
            <person name="Zhang X."/>
            <person name="Liang L."/>
        </authorList>
    </citation>
    <scope>NUCLEOTIDE SEQUENCE [LARGE SCALE GENOMIC DNA]</scope>
    <source>
        <strain evidence="2 3">JCM 13381</strain>
    </source>
</reference>
<dbReference type="OrthoDB" id="5596796at2"/>
<evidence type="ECO:0000313" key="2">
    <source>
        <dbReference type="EMBL" id="PSJ41077.1"/>
    </source>
</evidence>
<name>A0A2P7QSZ3_9GAMM</name>
<dbReference type="Proteomes" id="UP000242181">
    <property type="component" value="Unassembled WGS sequence"/>
</dbReference>
<evidence type="ECO:0000256" key="1">
    <source>
        <dbReference type="SAM" id="SignalP"/>
    </source>
</evidence>
<gene>
    <name evidence="2" type="ORF">C7I36_10880</name>
</gene>
<dbReference type="EMBL" id="PXYH01000014">
    <property type="protein sequence ID" value="PSJ41077.1"/>
    <property type="molecule type" value="Genomic_DNA"/>
</dbReference>
<feature type="chain" id="PRO_5015203791" evidence="1">
    <location>
        <begin position="19"/>
        <end position="595"/>
    </location>
</feature>
<keyword evidence="1" id="KW-0732">Signal</keyword>
<proteinExistence type="predicted"/>
<evidence type="ECO:0000313" key="3">
    <source>
        <dbReference type="Proteomes" id="UP000242181"/>
    </source>
</evidence>
<sequence length="595" mass="64485">MRVFWGAALLLLSCAVQAQWPPAWLDAEAGLARARVPDCPNESAEGFSLRWQQGRISGRLQRLSLDLTCSRSGNSGLEGERDALSLLLTLPPIDFEIDELRLHLPGGELAGPAGLRHQGRKLALHWRTGGGELVLALEPHEQGWRWQGQLPGGLFTPAMNHQPLAVSGGWQPGRPLVVALSSTLPRPLVGEVRLDIRLAETTGGWRLLPDSRLTIPRLGWRDLTLDNLVLSPVGSQSLAGPWSLELAWQGGHWARQAFPGASLQLNAESGRVGDLALELAPGLRLAGYWRQRATGWSLVLPRQSLSLAGLWAWLGSWLAMPADLVVEAGEVILSARAEDLPDPARPLTLQLALEGGRMAYRELRAEPVAATFILDWRQGRLLSRDGGGLSIGELDIGVPVREIHAALSWRQDGLWLSGLTAQLLGGQLALSPMALAPPLRGQLHLRDIALAELLTRAAVPGLTGDGRLHGRLPFVFDGRGSVSGGQLWGDPGWISYRPGEALQASAESNLSLGLTLGLLTDLQYQELAAEVSMDAAGEAVITSRLRGRAPVMGRMHPVNFNYQHRENLLELLESLRFARDLGERLPARLEGGTDK</sequence>
<dbReference type="AlphaFoldDB" id="A0A2P7QSZ3"/>
<comment type="caution">
    <text evidence="2">The sequence shown here is derived from an EMBL/GenBank/DDBJ whole genome shotgun (WGS) entry which is preliminary data.</text>
</comment>